<organism evidence="1 2">
    <name type="scientific">Pseudoalteromonas luteoviolacea S4054</name>
    <dbReference type="NCBI Taxonomy" id="1129367"/>
    <lineage>
        <taxon>Bacteria</taxon>
        <taxon>Pseudomonadati</taxon>
        <taxon>Pseudomonadota</taxon>
        <taxon>Gammaproteobacteria</taxon>
        <taxon>Alteromonadales</taxon>
        <taxon>Pseudoalteromonadaceae</taxon>
        <taxon>Pseudoalteromonas</taxon>
    </lineage>
</organism>
<evidence type="ECO:0000313" key="2">
    <source>
        <dbReference type="Proteomes" id="UP000033434"/>
    </source>
</evidence>
<dbReference type="Proteomes" id="UP000033434">
    <property type="component" value="Unassembled WGS sequence"/>
</dbReference>
<protein>
    <submittedName>
        <fullName evidence="1">Uncharacterized protein</fullName>
    </submittedName>
</protein>
<evidence type="ECO:0000313" key="1">
    <source>
        <dbReference type="EMBL" id="KKE83513.1"/>
    </source>
</evidence>
<reference evidence="1 2" key="1">
    <citation type="journal article" date="2015" name="BMC Genomics">
        <title>Genome mining reveals unlocked bioactive potential of marine Gram-negative bacteria.</title>
        <authorList>
            <person name="Machado H."/>
            <person name="Sonnenschein E.C."/>
            <person name="Melchiorsen J."/>
            <person name="Gram L."/>
        </authorList>
    </citation>
    <scope>NUCLEOTIDE SEQUENCE [LARGE SCALE GENOMIC DNA]</scope>
    <source>
        <strain evidence="1 2">S4054</strain>
    </source>
</reference>
<name>A0A0F6ABJ7_9GAMM</name>
<dbReference type="EMBL" id="AUXW01000146">
    <property type="protein sequence ID" value="KKE83513.1"/>
    <property type="molecule type" value="Genomic_DNA"/>
</dbReference>
<dbReference type="AlphaFoldDB" id="A0A0F6ABJ7"/>
<proteinExistence type="predicted"/>
<accession>A0A0F6ABJ7</accession>
<comment type="caution">
    <text evidence="1">The sequence shown here is derived from an EMBL/GenBank/DDBJ whole genome shotgun (WGS) entry which is preliminary data.</text>
</comment>
<gene>
    <name evidence="1" type="ORF">N479_14170</name>
</gene>
<sequence>MTSSFVNSKPAHFAGFFMSNSHKNIWLIELVST</sequence>
<dbReference type="PATRIC" id="fig|1129367.4.peg.2659"/>